<name>A0A127A4K0_9MICC</name>
<evidence type="ECO:0000313" key="2">
    <source>
        <dbReference type="Proteomes" id="UP000070134"/>
    </source>
</evidence>
<dbReference type="OrthoDB" id="4964379at2"/>
<evidence type="ECO:0000313" key="1">
    <source>
        <dbReference type="EMBL" id="AMM32562.1"/>
    </source>
</evidence>
<dbReference type="Proteomes" id="UP000070134">
    <property type="component" value="Chromosome"/>
</dbReference>
<keyword evidence="2" id="KW-1185">Reference proteome</keyword>
<dbReference type="AlphaFoldDB" id="A0A127A4K0"/>
<proteinExistence type="predicted"/>
<dbReference type="KEGG" id="satk:SA2016_1888"/>
<reference evidence="1 2" key="1">
    <citation type="submission" date="2016-02" db="EMBL/GenBank/DDBJ databases">
        <title>Complete genome of Sinomonas atrocyanea KCTC 3377.</title>
        <authorList>
            <person name="Kim K.M."/>
        </authorList>
    </citation>
    <scope>NUCLEOTIDE SEQUENCE [LARGE SCALE GENOMIC DNA]</scope>
    <source>
        <strain evidence="1 2">KCTC 3377</strain>
    </source>
</reference>
<organism evidence="1 2">
    <name type="scientific">Sinomonas atrocyanea</name>
    <dbReference type="NCBI Taxonomy" id="37927"/>
    <lineage>
        <taxon>Bacteria</taxon>
        <taxon>Bacillati</taxon>
        <taxon>Actinomycetota</taxon>
        <taxon>Actinomycetes</taxon>
        <taxon>Micrococcales</taxon>
        <taxon>Micrococcaceae</taxon>
        <taxon>Sinomonas</taxon>
    </lineage>
</organism>
<gene>
    <name evidence="1" type="ORF">SA2016_1888</name>
</gene>
<sequence>MGAAWERWEGFWVAGVHRGAVCRTFDGELLTTRVAFEDGAGTLFASESLLRLAPSGETWHAFRYRQEPGGLEGGARRDEAELDADTLPASGEYLLVSQLAASARDGAAYRRVEEAAPDGLPAPAEIRRHPAEPIDLPDGRCVDAERFEVTAGGQRVASYWTHGGAVVRSAWAGALCFAAGSAPDALVGTDERLGAFLAEGFRRA</sequence>
<accession>A0A127A4K0</accession>
<dbReference type="EMBL" id="CP014518">
    <property type="protein sequence ID" value="AMM32562.1"/>
    <property type="molecule type" value="Genomic_DNA"/>
</dbReference>
<dbReference type="RefSeq" id="WP_066497538.1">
    <property type="nucleotide sequence ID" value="NZ_BJMO01000001.1"/>
</dbReference>
<protein>
    <submittedName>
        <fullName evidence="1">Uncharacterized protein</fullName>
    </submittedName>
</protein>